<sequence length="149" mass="16428">MTRQTSTATINSLRLIVMSLGELTLACRIESVYKVVSHSQVHSSGLGYTGVTHIDDHAVVVIDLHHKLFNIPTANKHGYFVILKPQVGDLLAIPVTTSPNLMDIQRDHIRILPESYRQSDTLAIASHVAVVPHGEDTLTLFVIDENTLI</sequence>
<feature type="domain" description="CheW-like" evidence="1">
    <location>
        <begin position="10"/>
        <end position="149"/>
    </location>
</feature>
<accession>A0A6M0RQ44</accession>
<gene>
    <name evidence="2" type="ORF">DXZ20_22070</name>
</gene>
<evidence type="ECO:0000259" key="1">
    <source>
        <dbReference type="SMART" id="SM00260"/>
    </source>
</evidence>
<dbReference type="SUPFAM" id="SSF50341">
    <property type="entry name" value="CheW-like"/>
    <property type="match status" value="1"/>
</dbReference>
<organism evidence="2 3">
    <name type="scientific">Adonisia turfae CCMR0081</name>
    <dbReference type="NCBI Taxonomy" id="2292702"/>
    <lineage>
        <taxon>Bacteria</taxon>
        <taxon>Bacillati</taxon>
        <taxon>Cyanobacteriota</taxon>
        <taxon>Adonisia</taxon>
        <taxon>Adonisia turfae</taxon>
    </lineage>
</organism>
<dbReference type="GO" id="GO:0007165">
    <property type="term" value="P:signal transduction"/>
    <property type="evidence" value="ECO:0007669"/>
    <property type="project" value="InterPro"/>
</dbReference>
<protein>
    <submittedName>
        <fullName evidence="2">Chemotaxis protein CheW</fullName>
    </submittedName>
</protein>
<dbReference type="Pfam" id="PF01584">
    <property type="entry name" value="CheW"/>
    <property type="match status" value="1"/>
</dbReference>
<reference evidence="2 3" key="1">
    <citation type="journal article" date="2020" name="Microb. Ecol.">
        <title>Ecogenomics of the Marine Benthic Filamentous Cyanobacterium Adonisia.</title>
        <authorList>
            <person name="Walter J.M."/>
            <person name="Coutinho F.H."/>
            <person name="Leomil L."/>
            <person name="Hargreaves P.I."/>
            <person name="Campeao M.E."/>
            <person name="Vieira V.V."/>
            <person name="Silva B.S."/>
            <person name="Fistarol G.O."/>
            <person name="Salomon P.S."/>
            <person name="Sawabe T."/>
            <person name="Mino S."/>
            <person name="Hosokawa M."/>
            <person name="Miyashita H."/>
            <person name="Maruyama F."/>
            <person name="van Verk M.C."/>
            <person name="Dutilh B.E."/>
            <person name="Thompson C.C."/>
            <person name="Thompson F.L."/>
        </authorList>
    </citation>
    <scope>NUCLEOTIDE SEQUENCE [LARGE SCALE GENOMIC DNA]</scope>
    <source>
        <strain evidence="2 3">CCMR0081</strain>
    </source>
</reference>
<comment type="caution">
    <text evidence="2">The sequence shown here is derived from an EMBL/GenBank/DDBJ whole genome shotgun (WGS) entry which is preliminary data.</text>
</comment>
<evidence type="ECO:0000313" key="2">
    <source>
        <dbReference type="EMBL" id="NEZ58279.1"/>
    </source>
</evidence>
<dbReference type="AlphaFoldDB" id="A0A6M0RQ44"/>
<dbReference type="Proteomes" id="UP000481033">
    <property type="component" value="Unassembled WGS sequence"/>
</dbReference>
<dbReference type="GO" id="GO:0006935">
    <property type="term" value="P:chemotaxis"/>
    <property type="evidence" value="ECO:0007669"/>
    <property type="project" value="InterPro"/>
</dbReference>
<keyword evidence="3" id="KW-1185">Reference proteome</keyword>
<name>A0A6M0RQ44_9CYAN</name>
<dbReference type="InterPro" id="IPR002545">
    <property type="entry name" value="CheW-lke_dom"/>
</dbReference>
<dbReference type="EMBL" id="QXHD01000004">
    <property type="protein sequence ID" value="NEZ58279.1"/>
    <property type="molecule type" value="Genomic_DNA"/>
</dbReference>
<dbReference type="RefSeq" id="WP_163661475.1">
    <property type="nucleotide sequence ID" value="NZ_QXHD01000004.1"/>
</dbReference>
<evidence type="ECO:0000313" key="3">
    <source>
        <dbReference type="Proteomes" id="UP000481033"/>
    </source>
</evidence>
<dbReference type="SMART" id="SM00260">
    <property type="entry name" value="CheW"/>
    <property type="match status" value="1"/>
</dbReference>
<dbReference type="InterPro" id="IPR036061">
    <property type="entry name" value="CheW-like_dom_sf"/>
</dbReference>
<proteinExistence type="predicted"/>